<reference evidence="1" key="1">
    <citation type="submission" date="2018-02" db="EMBL/GenBank/DDBJ databases">
        <title>The genomes of Aspergillus section Nigri reveals drivers in fungal speciation.</title>
        <authorList>
            <consortium name="DOE Joint Genome Institute"/>
            <person name="Vesth T.C."/>
            <person name="Nybo J."/>
            <person name="Theobald S."/>
            <person name="Brandl J."/>
            <person name="Frisvad J.C."/>
            <person name="Nielsen K.F."/>
            <person name="Lyhne E.K."/>
            <person name="Kogle M.E."/>
            <person name="Kuo A."/>
            <person name="Riley R."/>
            <person name="Clum A."/>
            <person name="Nolan M."/>
            <person name="Lipzen A."/>
            <person name="Salamov A."/>
            <person name="Henrissat B."/>
            <person name="Wiebenga A."/>
            <person name="De vries R.P."/>
            <person name="Grigoriev I.V."/>
            <person name="Mortensen U.H."/>
            <person name="Andersen M.R."/>
            <person name="Baker S.E."/>
        </authorList>
    </citation>
    <scope>NUCLEOTIDE SEQUENCE</scope>
    <source>
        <strain evidence="1">CBS 621.78</strain>
    </source>
</reference>
<evidence type="ECO:0000313" key="2">
    <source>
        <dbReference type="Proteomes" id="UP000249057"/>
    </source>
</evidence>
<dbReference type="Proteomes" id="UP000249057">
    <property type="component" value="Unassembled WGS sequence"/>
</dbReference>
<gene>
    <name evidence="1" type="ORF">BO95DRAFT_440843</name>
</gene>
<dbReference type="EMBL" id="KZ825326">
    <property type="protein sequence ID" value="RAH48146.1"/>
    <property type="molecule type" value="Genomic_DNA"/>
</dbReference>
<protein>
    <submittedName>
        <fullName evidence="1">Uncharacterized protein</fullName>
    </submittedName>
</protein>
<keyword evidence="2" id="KW-1185">Reference proteome</keyword>
<proteinExistence type="predicted"/>
<name>A0ACD1GFW5_9EURO</name>
<sequence length="54" mass="5959">MKTFSSDCRSLPLQAQPRNSCTRESILVIGTDSYGERQQSAANVAAICFAMLKY</sequence>
<evidence type="ECO:0000313" key="1">
    <source>
        <dbReference type="EMBL" id="RAH48146.1"/>
    </source>
</evidence>
<accession>A0ACD1GFW5</accession>
<organism evidence="1 2">
    <name type="scientific">Aspergillus brunneoviolaceus CBS 621.78</name>
    <dbReference type="NCBI Taxonomy" id="1450534"/>
    <lineage>
        <taxon>Eukaryota</taxon>
        <taxon>Fungi</taxon>
        <taxon>Dikarya</taxon>
        <taxon>Ascomycota</taxon>
        <taxon>Pezizomycotina</taxon>
        <taxon>Eurotiomycetes</taxon>
        <taxon>Eurotiomycetidae</taxon>
        <taxon>Eurotiales</taxon>
        <taxon>Aspergillaceae</taxon>
        <taxon>Aspergillus</taxon>
        <taxon>Aspergillus subgen. Circumdati</taxon>
    </lineage>
</organism>